<dbReference type="InterPro" id="IPR027417">
    <property type="entry name" value="P-loop_NTPase"/>
</dbReference>
<dbReference type="PANTHER" id="PTHR10465:SF0">
    <property type="entry name" value="SARCALUMENIN"/>
    <property type="match status" value="1"/>
</dbReference>
<feature type="domain" description="Dynamin N-terminal" evidence="6">
    <location>
        <begin position="50"/>
        <end position="278"/>
    </location>
</feature>
<proteinExistence type="predicted"/>
<name>A0A3S1C1K6_ANAVA</name>
<evidence type="ECO:0000256" key="4">
    <source>
        <dbReference type="ARBA" id="ARBA00023134"/>
    </source>
</evidence>
<evidence type="ECO:0000256" key="1">
    <source>
        <dbReference type="ARBA" id="ARBA00004370"/>
    </source>
</evidence>
<dbReference type="RefSeq" id="WP_127055113.1">
    <property type="nucleotide sequence ID" value="NZ_RSCM01000011.1"/>
</dbReference>
<comment type="subcellular location">
    <subcellularLocation>
        <location evidence="1">Membrane</location>
    </subcellularLocation>
</comment>
<dbReference type="GO" id="GO:0003924">
    <property type="term" value="F:GTPase activity"/>
    <property type="evidence" value="ECO:0007669"/>
    <property type="project" value="InterPro"/>
</dbReference>
<accession>A0A3S1C1K6</accession>
<dbReference type="Proteomes" id="UP000276103">
    <property type="component" value="Unassembled WGS sequence"/>
</dbReference>
<dbReference type="OrthoDB" id="5477114at2"/>
<keyword evidence="5" id="KW-0472">Membrane</keyword>
<protein>
    <recommendedName>
        <fullName evidence="6">Dynamin N-terminal domain-containing protein</fullName>
    </recommendedName>
</protein>
<gene>
    <name evidence="7" type="ORF">DSM107003_32200</name>
</gene>
<keyword evidence="4" id="KW-0342">GTP-binding</keyword>
<dbReference type="EMBL" id="RSCM01000011">
    <property type="protein sequence ID" value="RUS95020.1"/>
    <property type="molecule type" value="Genomic_DNA"/>
</dbReference>
<evidence type="ECO:0000256" key="3">
    <source>
        <dbReference type="ARBA" id="ARBA00022801"/>
    </source>
</evidence>
<organism evidence="7 8">
    <name type="scientific">Trichormus variabilis SAG 1403-4b</name>
    <dbReference type="NCBI Taxonomy" id="447716"/>
    <lineage>
        <taxon>Bacteria</taxon>
        <taxon>Bacillati</taxon>
        <taxon>Cyanobacteriota</taxon>
        <taxon>Cyanophyceae</taxon>
        <taxon>Nostocales</taxon>
        <taxon>Nostocaceae</taxon>
        <taxon>Trichormus</taxon>
    </lineage>
</organism>
<evidence type="ECO:0000256" key="5">
    <source>
        <dbReference type="ARBA" id="ARBA00023136"/>
    </source>
</evidence>
<dbReference type="SUPFAM" id="SSF52540">
    <property type="entry name" value="P-loop containing nucleoside triphosphate hydrolases"/>
    <property type="match status" value="1"/>
</dbReference>
<dbReference type="GO" id="GO:0016020">
    <property type="term" value="C:membrane"/>
    <property type="evidence" value="ECO:0007669"/>
    <property type="project" value="UniProtKB-SubCell"/>
</dbReference>
<dbReference type="AlphaFoldDB" id="A0A3S1C1K6"/>
<keyword evidence="3" id="KW-0378">Hydrolase</keyword>
<evidence type="ECO:0000259" key="6">
    <source>
        <dbReference type="Pfam" id="PF00350"/>
    </source>
</evidence>
<comment type="caution">
    <text evidence="7">The sequence shown here is derived from an EMBL/GenBank/DDBJ whole genome shotgun (WGS) entry which is preliminary data.</text>
</comment>
<evidence type="ECO:0000313" key="7">
    <source>
        <dbReference type="EMBL" id="RUS95020.1"/>
    </source>
</evidence>
<dbReference type="Gene3D" id="3.40.50.300">
    <property type="entry name" value="P-loop containing nucleotide triphosphate hydrolases"/>
    <property type="match status" value="1"/>
</dbReference>
<dbReference type="InterPro" id="IPR045063">
    <property type="entry name" value="Dynamin_N"/>
</dbReference>
<dbReference type="InterPro" id="IPR027094">
    <property type="entry name" value="Mitofusin_fam"/>
</dbReference>
<dbReference type="Pfam" id="PF00350">
    <property type="entry name" value="Dynamin_N"/>
    <property type="match status" value="1"/>
</dbReference>
<dbReference type="GO" id="GO:0005525">
    <property type="term" value="F:GTP binding"/>
    <property type="evidence" value="ECO:0007669"/>
    <property type="project" value="UniProtKB-KW"/>
</dbReference>
<evidence type="ECO:0000256" key="2">
    <source>
        <dbReference type="ARBA" id="ARBA00022741"/>
    </source>
</evidence>
<keyword evidence="2" id="KW-0547">Nucleotide-binding</keyword>
<evidence type="ECO:0000313" key="8">
    <source>
        <dbReference type="Proteomes" id="UP000276103"/>
    </source>
</evidence>
<dbReference type="PANTHER" id="PTHR10465">
    <property type="entry name" value="TRANSMEMBRANE GTPASE FZO1"/>
    <property type="match status" value="1"/>
</dbReference>
<reference evidence="7 8" key="1">
    <citation type="journal article" date="2019" name="Genome Biol. Evol.">
        <title>Day and night: Metabolic profiles and evolutionary relationships of six axenic non-marine cyanobacteria.</title>
        <authorList>
            <person name="Will S.E."/>
            <person name="Henke P."/>
            <person name="Boedeker C."/>
            <person name="Huang S."/>
            <person name="Brinkmann H."/>
            <person name="Rohde M."/>
            <person name="Jarek M."/>
            <person name="Friedl T."/>
            <person name="Seufert S."/>
            <person name="Schumacher M."/>
            <person name="Overmann J."/>
            <person name="Neumann-Schaal M."/>
            <person name="Petersen J."/>
        </authorList>
    </citation>
    <scope>NUCLEOTIDE SEQUENCE [LARGE SCALE GENOMIC DNA]</scope>
    <source>
        <strain evidence="7 8">SAG 1403-4b</strain>
    </source>
</reference>
<sequence length="806" mass="92030">MSNLPLQCKNLSVQVESILQLLQQEPSLRSQDITPVKLSLDKAISPKFEIVFAGAFSAGKSMLINALLERELLYSAEGHATGTECKIEYAPADAERVVLTFLSEVEIREQAISLCQQLGFNTVANINQSDVIDLLRQGCEVIIQQEGGESKSERAKQAKALILLLEGYITNRDRIKTVNNATYSMEQFNFTNLKEAAGYARRGSNSAVLKRIEYYCYHPLLQDGNVIIDTPGIDAPVEKDAQLTYSKIQDADTSAVVCVLKPAAAGDLTKEETELLEMMRGNAGIRDRVFYIFNRIDETWYNTQLRQRLEDLINGQFRDSTRVYKTSGLLGFYGSQIKQTSRLDRFGLDSVFAESVKGLDGREEIPQFIYAFNNYCVSSGKLSPSQFRISLNGFETPNENYVRILDEQGILLINQLIHDSGIEEFRTAITRYLTEEKRPQLFKNLADDLEDICINLKKHYQSSQRDLDSQPREIETMKAQELQRLNQQLQQVGRDFSQHITDEVNRLINNSCEEFETDFRQLQTRMIRRLDELLDTFSVANAYRRATVSHPRNATAPLLAILVEAFYYLANQLEDILIESCEQLIANLFQRLIEKLQKSEYYRHLYRLLGNDGGIEQQVKLIEKQVTQVLVSAASIECDRFVRESPRFYDEGTFSIYQFRQTLQQTSQGYDAESVVEAEPAIRQLLKLDFEPKVSHTIRKSFRQTINQTLKTQLLPMAEKQADHILQQYPYARAYLEATLEQEAAEKIANNQRLLGVIEQKIEDYNAAVSGINNCLQAMQLYEHLLPIIDVISFNDVVVSEEVVEV</sequence>
<keyword evidence="8" id="KW-1185">Reference proteome</keyword>